<dbReference type="InterPro" id="IPR023614">
    <property type="entry name" value="Porin_dom_sf"/>
</dbReference>
<evidence type="ECO:0000313" key="13">
    <source>
        <dbReference type="EMBL" id="KPH63209.1"/>
    </source>
</evidence>
<keyword evidence="14" id="KW-1185">Reference proteome</keyword>
<dbReference type="GO" id="GO:0009279">
    <property type="term" value="C:cell outer membrane"/>
    <property type="evidence" value="ECO:0007669"/>
    <property type="project" value="UniProtKB-SubCell"/>
</dbReference>
<keyword evidence="10" id="KW-0998">Cell outer membrane</keyword>
<keyword evidence="3" id="KW-0813">Transport</keyword>
<dbReference type="GO" id="GO:0015288">
    <property type="term" value="F:porin activity"/>
    <property type="evidence" value="ECO:0007669"/>
    <property type="project" value="UniProtKB-KW"/>
</dbReference>
<dbReference type="SUPFAM" id="SSF56935">
    <property type="entry name" value="Porins"/>
    <property type="match status" value="1"/>
</dbReference>
<dbReference type="CDD" id="cd00342">
    <property type="entry name" value="gram_neg_porins"/>
    <property type="match status" value="1"/>
</dbReference>
<dbReference type="GO" id="GO:0046930">
    <property type="term" value="C:pore complex"/>
    <property type="evidence" value="ECO:0007669"/>
    <property type="project" value="UniProtKB-KW"/>
</dbReference>
<evidence type="ECO:0000256" key="7">
    <source>
        <dbReference type="ARBA" id="ARBA00023065"/>
    </source>
</evidence>
<keyword evidence="5" id="KW-0812">Transmembrane</keyword>
<comment type="subcellular location">
    <subcellularLocation>
        <location evidence="1">Cell outer membrane</location>
        <topology evidence="1">Multi-pass membrane protein</topology>
    </subcellularLocation>
</comment>
<dbReference type="InterPro" id="IPR050298">
    <property type="entry name" value="Gram-neg_bact_OMP"/>
</dbReference>
<keyword evidence="4" id="KW-1134">Transmembrane beta strand</keyword>
<evidence type="ECO:0000256" key="9">
    <source>
        <dbReference type="ARBA" id="ARBA00023136"/>
    </source>
</evidence>
<comment type="caution">
    <text evidence="13">The sequence shown here is derived from an EMBL/GenBank/DDBJ whole genome shotgun (WGS) entry which is preliminary data.</text>
</comment>
<dbReference type="PANTHER" id="PTHR34501">
    <property type="entry name" value="PROTEIN YDDL-RELATED"/>
    <property type="match status" value="1"/>
</dbReference>
<evidence type="ECO:0000256" key="8">
    <source>
        <dbReference type="ARBA" id="ARBA00023114"/>
    </source>
</evidence>
<evidence type="ECO:0000313" key="14">
    <source>
        <dbReference type="Proteomes" id="UP000037848"/>
    </source>
</evidence>
<dbReference type="PATRIC" id="fig|187330.3.peg.4046"/>
<comment type="subunit">
    <text evidence="2">Homotrimer.</text>
</comment>
<dbReference type="OrthoDB" id="8957883at2"/>
<keyword evidence="6 11" id="KW-0732">Signal</keyword>
<dbReference type="RefSeq" id="WP_054454137.1">
    <property type="nucleotide sequence ID" value="NZ_LHPH01000009.1"/>
</dbReference>
<keyword evidence="7" id="KW-0406">Ion transport</keyword>
<evidence type="ECO:0000256" key="3">
    <source>
        <dbReference type="ARBA" id="ARBA00022448"/>
    </source>
</evidence>
<sequence length="355" mass="39125">MKLVTQLLLVATLVTPAVAKANSDLFNWYGSIRVQIQDTNKGNVEYKDNYSRLGAFGSAEIMDGIKATYNFEFRLFTDDGSFAGNDTRARLANVGLEGKFGSILIGKQYSPHWNFTDNAIDVFADIDESAGCTNESTGVICHTHRYGLWAVDAAGNGHYIEYLRPDRAVTYMTPDMNGFQAALMVVTNNGDVKANLAGDKDESIVGYNLAAKYIIGDFTVSASRYDLTGMVGDNKVDAVQVAYNRGSLSLAARYQDSSDVRFYAGLKATGEIVNEKVIEVYSGYKIGDFQLQATYADVAMDSVSGLTVDTNQAIFDVIYNHKAGSFYIEYSIWGDEAEKVYEAEDKILIGYRFDF</sequence>
<accession>A0A0N0M0A3</accession>
<dbReference type="InterPro" id="IPR033900">
    <property type="entry name" value="Gram_neg_porin_domain"/>
</dbReference>
<evidence type="ECO:0000259" key="12">
    <source>
        <dbReference type="Pfam" id="PF13609"/>
    </source>
</evidence>
<dbReference type="EMBL" id="LHPH01000009">
    <property type="protein sequence ID" value="KPH63209.1"/>
    <property type="molecule type" value="Genomic_DNA"/>
</dbReference>
<evidence type="ECO:0000256" key="6">
    <source>
        <dbReference type="ARBA" id="ARBA00022729"/>
    </source>
</evidence>
<evidence type="ECO:0000256" key="2">
    <source>
        <dbReference type="ARBA" id="ARBA00011233"/>
    </source>
</evidence>
<feature type="domain" description="Porin" evidence="12">
    <location>
        <begin position="11"/>
        <end position="322"/>
    </location>
</feature>
<evidence type="ECO:0000256" key="10">
    <source>
        <dbReference type="ARBA" id="ARBA00023237"/>
    </source>
</evidence>
<evidence type="ECO:0000256" key="1">
    <source>
        <dbReference type="ARBA" id="ARBA00004571"/>
    </source>
</evidence>
<evidence type="ECO:0000256" key="5">
    <source>
        <dbReference type="ARBA" id="ARBA00022692"/>
    </source>
</evidence>
<dbReference type="Pfam" id="PF13609">
    <property type="entry name" value="Porin_4"/>
    <property type="match status" value="1"/>
</dbReference>
<protein>
    <recommendedName>
        <fullName evidence="12">Porin domain-containing protein</fullName>
    </recommendedName>
</protein>
<dbReference type="Gene3D" id="2.40.160.10">
    <property type="entry name" value="Porin"/>
    <property type="match status" value="1"/>
</dbReference>
<organism evidence="13 14">
    <name type="scientific">Pseudoalteromonas porphyrae</name>
    <dbReference type="NCBI Taxonomy" id="187330"/>
    <lineage>
        <taxon>Bacteria</taxon>
        <taxon>Pseudomonadati</taxon>
        <taxon>Pseudomonadota</taxon>
        <taxon>Gammaproteobacteria</taxon>
        <taxon>Alteromonadales</taxon>
        <taxon>Pseudoalteromonadaceae</taxon>
        <taxon>Pseudoalteromonas</taxon>
    </lineage>
</organism>
<dbReference type="GO" id="GO:0006811">
    <property type="term" value="P:monoatomic ion transport"/>
    <property type="evidence" value="ECO:0007669"/>
    <property type="project" value="UniProtKB-KW"/>
</dbReference>
<dbReference type="Proteomes" id="UP000037848">
    <property type="component" value="Unassembled WGS sequence"/>
</dbReference>
<evidence type="ECO:0000256" key="4">
    <source>
        <dbReference type="ARBA" id="ARBA00022452"/>
    </source>
</evidence>
<dbReference type="STRING" id="187330.AMS58_13250"/>
<dbReference type="PANTHER" id="PTHR34501:SF9">
    <property type="entry name" value="MAJOR OUTER MEMBRANE PROTEIN P.IA"/>
    <property type="match status" value="1"/>
</dbReference>
<keyword evidence="8" id="KW-0626">Porin</keyword>
<evidence type="ECO:0000256" key="11">
    <source>
        <dbReference type="SAM" id="SignalP"/>
    </source>
</evidence>
<feature type="signal peptide" evidence="11">
    <location>
        <begin position="1"/>
        <end position="19"/>
    </location>
</feature>
<gene>
    <name evidence="13" type="ORF">ADS77_09700</name>
</gene>
<reference evidence="13 14" key="1">
    <citation type="submission" date="2015-08" db="EMBL/GenBank/DDBJ databases">
        <title>Draft Genome Sequence of Pseudoalteromonas porphyrae UCD-SED14.</title>
        <authorList>
            <person name="Coil D.A."/>
            <person name="Jospin G."/>
            <person name="Lee R.D."/>
            <person name="Eisen J.A."/>
        </authorList>
    </citation>
    <scope>NUCLEOTIDE SEQUENCE [LARGE SCALE GENOMIC DNA]</scope>
    <source>
        <strain evidence="13 14">UCD-SED14</strain>
    </source>
</reference>
<proteinExistence type="predicted"/>
<name>A0A0N0M0A3_9GAMM</name>
<keyword evidence="9" id="KW-0472">Membrane</keyword>
<feature type="chain" id="PRO_5005855056" description="Porin domain-containing protein" evidence="11">
    <location>
        <begin position="20"/>
        <end position="355"/>
    </location>
</feature>
<dbReference type="AlphaFoldDB" id="A0A0N0M0A3"/>